<dbReference type="InterPro" id="IPR047736">
    <property type="entry name" value="RdlA/B-like"/>
</dbReference>
<feature type="compositionally biased region" description="Basic and acidic residues" evidence="1">
    <location>
        <begin position="52"/>
        <end position="62"/>
    </location>
</feature>
<proteinExistence type="predicted"/>
<dbReference type="Pfam" id="PF25848">
    <property type="entry name" value="Rodlin"/>
    <property type="match status" value="1"/>
</dbReference>
<evidence type="ECO:0000313" key="3">
    <source>
        <dbReference type="EMBL" id="MCS0639571.1"/>
    </source>
</evidence>
<protein>
    <recommendedName>
        <fullName evidence="5">Secreted protein</fullName>
    </recommendedName>
</protein>
<feature type="region of interest" description="Disordered" evidence="1">
    <location>
        <begin position="30"/>
        <end position="69"/>
    </location>
</feature>
<evidence type="ECO:0000313" key="4">
    <source>
        <dbReference type="Proteomes" id="UP001431313"/>
    </source>
</evidence>
<sequence>MITKVLATAGLAAAVLGAAAPLAAADGDRQVHTQNGNYSSQSYGNTGAGGAEQRDRSADEAALRSLTDW</sequence>
<comment type="caution">
    <text evidence="3">The sequence shown here is derived from an EMBL/GenBank/DDBJ whole genome shotgun (WGS) entry which is preliminary data.</text>
</comment>
<accession>A0ABT2CS98</accession>
<feature type="compositionally biased region" description="Polar residues" evidence="1">
    <location>
        <begin position="32"/>
        <end position="45"/>
    </location>
</feature>
<dbReference type="Proteomes" id="UP001431313">
    <property type="component" value="Unassembled WGS sequence"/>
</dbReference>
<dbReference type="RefSeq" id="WP_258790891.1">
    <property type="nucleotide sequence ID" value="NZ_JANUGQ010000038.1"/>
</dbReference>
<evidence type="ECO:0000256" key="1">
    <source>
        <dbReference type="SAM" id="MobiDB-lite"/>
    </source>
</evidence>
<evidence type="ECO:0008006" key="5">
    <source>
        <dbReference type="Google" id="ProtNLM"/>
    </source>
</evidence>
<feature type="signal peptide" evidence="2">
    <location>
        <begin position="1"/>
        <end position="24"/>
    </location>
</feature>
<feature type="chain" id="PRO_5045997410" description="Secreted protein" evidence="2">
    <location>
        <begin position="25"/>
        <end position="69"/>
    </location>
</feature>
<reference evidence="3" key="1">
    <citation type="submission" date="2022-08" db="EMBL/GenBank/DDBJ databases">
        <authorList>
            <person name="Somphong A."/>
            <person name="Phongsopitanun W."/>
        </authorList>
    </citation>
    <scope>NUCLEOTIDE SEQUENCE</scope>
    <source>
        <strain evidence="3">LP05-1</strain>
    </source>
</reference>
<name>A0ABT2CS98_9ACTN</name>
<evidence type="ECO:0000256" key="2">
    <source>
        <dbReference type="SAM" id="SignalP"/>
    </source>
</evidence>
<keyword evidence="4" id="KW-1185">Reference proteome</keyword>
<gene>
    <name evidence="3" type="ORF">NX801_28840</name>
</gene>
<organism evidence="3 4">
    <name type="scientific">Streptomyces pyxinae</name>
    <dbReference type="NCBI Taxonomy" id="2970734"/>
    <lineage>
        <taxon>Bacteria</taxon>
        <taxon>Bacillati</taxon>
        <taxon>Actinomycetota</taxon>
        <taxon>Actinomycetes</taxon>
        <taxon>Kitasatosporales</taxon>
        <taxon>Streptomycetaceae</taxon>
        <taxon>Streptomyces</taxon>
    </lineage>
</organism>
<keyword evidence="2" id="KW-0732">Signal</keyword>
<dbReference type="EMBL" id="JANUGQ010000038">
    <property type="protein sequence ID" value="MCS0639571.1"/>
    <property type="molecule type" value="Genomic_DNA"/>
</dbReference>